<evidence type="ECO:0000313" key="2">
    <source>
        <dbReference type="Proteomes" id="UP001165064"/>
    </source>
</evidence>
<gene>
    <name evidence="1" type="ORF">Amon02_000323800</name>
</gene>
<sequence length="327" mass="35229">MGEKGKLARIVNPILTPVTHPLLPNASAPGQLSVKQIHQCLSEIGDLPAKKFYVVGEPISHSRSPALHNTGYKELGLPHEMFRFETSDAAKIHKELLSDPNFGGAAITIPLKIDMLKYVDELSNSGKVIGAINTIYPIGKGKFAGTNTDWLGIVNSFIRNSAPAKISSGNGLIIGGGGTSRAALYALHSMGCKKIYMLNRTASKLLDIKKDFPASYNVEVLESLEQIETVADVKLAVSTVPGNLEIDSGLLTKIKAVLAKGGKESFLIEAAYKPLVTAVMKLAKDEFHWNVIPGREMLVNQGVVQFGLFTGFDAPYKPIYDAVVSDN</sequence>
<protein>
    <submittedName>
        <fullName evidence="1">Unnamed protein product</fullName>
    </submittedName>
</protein>
<organism evidence="1 2">
    <name type="scientific">Ambrosiozyma monospora</name>
    <name type="common">Yeast</name>
    <name type="synonym">Endomycopsis monosporus</name>
    <dbReference type="NCBI Taxonomy" id="43982"/>
    <lineage>
        <taxon>Eukaryota</taxon>
        <taxon>Fungi</taxon>
        <taxon>Dikarya</taxon>
        <taxon>Ascomycota</taxon>
        <taxon>Saccharomycotina</taxon>
        <taxon>Pichiomycetes</taxon>
        <taxon>Pichiales</taxon>
        <taxon>Pichiaceae</taxon>
        <taxon>Ambrosiozyma</taxon>
    </lineage>
</organism>
<keyword evidence="2" id="KW-1185">Reference proteome</keyword>
<name>A0ACB5SZT7_AMBMO</name>
<dbReference type="Proteomes" id="UP001165064">
    <property type="component" value="Unassembled WGS sequence"/>
</dbReference>
<accession>A0ACB5SZT7</accession>
<evidence type="ECO:0000313" key="1">
    <source>
        <dbReference type="EMBL" id="GME77943.1"/>
    </source>
</evidence>
<reference evidence="1" key="1">
    <citation type="submission" date="2023-04" db="EMBL/GenBank/DDBJ databases">
        <title>Ambrosiozyma monospora NBRC 10751.</title>
        <authorList>
            <person name="Ichikawa N."/>
            <person name="Sato H."/>
            <person name="Tonouchi N."/>
        </authorList>
    </citation>
    <scope>NUCLEOTIDE SEQUENCE</scope>
    <source>
        <strain evidence="1">NBRC 10751</strain>
    </source>
</reference>
<proteinExistence type="predicted"/>
<comment type="caution">
    <text evidence="1">The sequence shown here is derived from an EMBL/GenBank/DDBJ whole genome shotgun (WGS) entry which is preliminary data.</text>
</comment>
<dbReference type="EMBL" id="BSXS01002011">
    <property type="protein sequence ID" value="GME77943.1"/>
    <property type="molecule type" value="Genomic_DNA"/>
</dbReference>